<sequence length="187" mass="20334">MKKTVLILLSPVVLLILLLVFVPQHFVHSGSEGRVDYSQPIVLTTASVETPPVAETEEAETAPRLIDYALTLMGTPYVWAGETPEGFDCSGFITHVYDEFDVKLPHSSRMQAEEGAQVSRSEAQPGDLVIFTGTNPQVREPGHVGIVISQPGDTIEFVHSSSNGGVKISQVEGSGYEGRFLQVRRVL</sequence>
<comment type="similarity">
    <text evidence="1">Belongs to the peptidase C40 family.</text>
</comment>
<dbReference type="Pfam" id="PF00877">
    <property type="entry name" value="NLPC_P60"/>
    <property type="match status" value="1"/>
</dbReference>
<gene>
    <name evidence="6" type="ORF">SAMN05421739_101333</name>
</gene>
<evidence type="ECO:0000313" key="7">
    <source>
        <dbReference type="Proteomes" id="UP000198724"/>
    </source>
</evidence>
<dbReference type="RefSeq" id="WP_092098370.1">
    <property type="nucleotide sequence ID" value="NZ_FOOT01000001.1"/>
</dbReference>
<dbReference type="InterPro" id="IPR038765">
    <property type="entry name" value="Papain-like_cys_pep_sf"/>
</dbReference>
<evidence type="ECO:0000256" key="4">
    <source>
        <dbReference type="ARBA" id="ARBA00022807"/>
    </source>
</evidence>
<dbReference type="PANTHER" id="PTHR47053">
    <property type="entry name" value="MUREIN DD-ENDOPEPTIDASE MEPH-RELATED"/>
    <property type="match status" value="1"/>
</dbReference>
<dbReference type="InterPro" id="IPR000064">
    <property type="entry name" value="NLP_P60_dom"/>
</dbReference>
<keyword evidence="2" id="KW-0645">Protease</keyword>
<feature type="domain" description="NlpC/P60" evidence="5">
    <location>
        <begin position="59"/>
        <end position="187"/>
    </location>
</feature>
<evidence type="ECO:0000256" key="3">
    <source>
        <dbReference type="ARBA" id="ARBA00022801"/>
    </source>
</evidence>
<protein>
    <submittedName>
        <fullName evidence="6">NlpC/P60 family protein</fullName>
    </submittedName>
</protein>
<proteinExistence type="inferred from homology"/>
<dbReference type="AlphaFoldDB" id="A0A1I2MH47"/>
<dbReference type="PANTHER" id="PTHR47053:SF1">
    <property type="entry name" value="MUREIN DD-ENDOPEPTIDASE MEPH-RELATED"/>
    <property type="match status" value="1"/>
</dbReference>
<dbReference type="STRING" id="1436961.SAMN05421739_101333"/>
<keyword evidence="4" id="KW-0788">Thiol protease</keyword>
<accession>A0A1I2MH47</accession>
<dbReference type="GO" id="GO:0006508">
    <property type="term" value="P:proteolysis"/>
    <property type="evidence" value="ECO:0007669"/>
    <property type="project" value="UniProtKB-KW"/>
</dbReference>
<dbReference type="OrthoDB" id="9807055at2"/>
<dbReference type="InterPro" id="IPR051202">
    <property type="entry name" value="Peptidase_C40"/>
</dbReference>
<reference evidence="7" key="1">
    <citation type="submission" date="2016-10" db="EMBL/GenBank/DDBJ databases">
        <authorList>
            <person name="Varghese N."/>
            <person name="Submissions S."/>
        </authorList>
    </citation>
    <scope>NUCLEOTIDE SEQUENCE [LARGE SCALE GENOMIC DNA]</scope>
    <source>
        <strain evidence="7">LP51</strain>
    </source>
</reference>
<dbReference type="Proteomes" id="UP000198724">
    <property type="component" value="Unassembled WGS sequence"/>
</dbReference>
<dbReference type="PROSITE" id="PS51935">
    <property type="entry name" value="NLPC_P60"/>
    <property type="match status" value="1"/>
</dbReference>
<keyword evidence="7" id="KW-1185">Reference proteome</keyword>
<dbReference type="SUPFAM" id="SSF54001">
    <property type="entry name" value="Cysteine proteinases"/>
    <property type="match status" value="1"/>
</dbReference>
<evidence type="ECO:0000313" key="6">
    <source>
        <dbReference type="EMBL" id="SFF90793.1"/>
    </source>
</evidence>
<dbReference type="Gene3D" id="3.90.1720.10">
    <property type="entry name" value="endopeptidase domain like (from Nostoc punctiforme)"/>
    <property type="match status" value="1"/>
</dbReference>
<evidence type="ECO:0000259" key="5">
    <source>
        <dbReference type="PROSITE" id="PS51935"/>
    </source>
</evidence>
<dbReference type="EMBL" id="FOOT01000001">
    <property type="protein sequence ID" value="SFF90793.1"/>
    <property type="molecule type" value="Genomic_DNA"/>
</dbReference>
<name>A0A1I2MH47_9BACT</name>
<evidence type="ECO:0000256" key="1">
    <source>
        <dbReference type="ARBA" id="ARBA00007074"/>
    </source>
</evidence>
<evidence type="ECO:0000256" key="2">
    <source>
        <dbReference type="ARBA" id="ARBA00022670"/>
    </source>
</evidence>
<dbReference type="GO" id="GO:0008234">
    <property type="term" value="F:cysteine-type peptidase activity"/>
    <property type="evidence" value="ECO:0007669"/>
    <property type="project" value="UniProtKB-KW"/>
</dbReference>
<keyword evidence="3" id="KW-0378">Hydrolase</keyword>
<organism evidence="6 7">
    <name type="scientific">Pontibacter chinhatensis</name>
    <dbReference type="NCBI Taxonomy" id="1436961"/>
    <lineage>
        <taxon>Bacteria</taxon>
        <taxon>Pseudomonadati</taxon>
        <taxon>Bacteroidota</taxon>
        <taxon>Cytophagia</taxon>
        <taxon>Cytophagales</taxon>
        <taxon>Hymenobacteraceae</taxon>
        <taxon>Pontibacter</taxon>
    </lineage>
</organism>